<dbReference type="AlphaFoldDB" id="A0A2P6Q542"/>
<name>A0A2P6Q542_ROSCH</name>
<evidence type="ECO:0000256" key="1">
    <source>
        <dbReference type="SAM" id="Phobius"/>
    </source>
</evidence>
<dbReference type="EMBL" id="PDCK01000043">
    <property type="protein sequence ID" value="PRQ29308.1"/>
    <property type="molecule type" value="Genomic_DNA"/>
</dbReference>
<feature type="transmembrane region" description="Helical" evidence="1">
    <location>
        <begin position="209"/>
        <end position="226"/>
    </location>
</feature>
<feature type="transmembrane region" description="Helical" evidence="1">
    <location>
        <begin position="88"/>
        <end position="112"/>
    </location>
</feature>
<dbReference type="Gramene" id="PRQ29308">
    <property type="protein sequence ID" value="PRQ29308"/>
    <property type="gene ID" value="RchiOBHm_Chr5g0012511"/>
</dbReference>
<keyword evidence="2" id="KW-0732">Signal</keyword>
<evidence type="ECO:0000313" key="4">
    <source>
        <dbReference type="Proteomes" id="UP000238479"/>
    </source>
</evidence>
<feature type="chain" id="PRO_5015190813" evidence="2">
    <location>
        <begin position="34"/>
        <end position="242"/>
    </location>
</feature>
<dbReference type="Proteomes" id="UP000238479">
    <property type="component" value="Chromosome 5"/>
</dbReference>
<evidence type="ECO:0000256" key="2">
    <source>
        <dbReference type="SAM" id="SignalP"/>
    </source>
</evidence>
<evidence type="ECO:0000313" key="3">
    <source>
        <dbReference type="EMBL" id="PRQ29308.1"/>
    </source>
</evidence>
<keyword evidence="1" id="KW-1133">Transmembrane helix</keyword>
<gene>
    <name evidence="3" type="ORF">RchiOBHm_Chr5g0012511</name>
</gene>
<keyword evidence="4" id="KW-1185">Reference proteome</keyword>
<reference evidence="3 4" key="1">
    <citation type="journal article" date="2018" name="Nat. Genet.">
        <title>The Rosa genome provides new insights in the design of modern roses.</title>
        <authorList>
            <person name="Bendahmane M."/>
        </authorList>
    </citation>
    <scope>NUCLEOTIDE SEQUENCE [LARGE SCALE GENOMIC DNA]</scope>
    <source>
        <strain evidence="4">cv. Old Blush</strain>
    </source>
</reference>
<accession>A0A2P6Q542</accession>
<proteinExistence type="predicted"/>
<protein>
    <submittedName>
        <fullName evidence="3">Uncharacterized protein</fullName>
    </submittedName>
</protein>
<organism evidence="3 4">
    <name type="scientific">Rosa chinensis</name>
    <name type="common">China rose</name>
    <dbReference type="NCBI Taxonomy" id="74649"/>
    <lineage>
        <taxon>Eukaryota</taxon>
        <taxon>Viridiplantae</taxon>
        <taxon>Streptophyta</taxon>
        <taxon>Embryophyta</taxon>
        <taxon>Tracheophyta</taxon>
        <taxon>Spermatophyta</taxon>
        <taxon>Magnoliopsida</taxon>
        <taxon>eudicotyledons</taxon>
        <taxon>Gunneridae</taxon>
        <taxon>Pentapetalae</taxon>
        <taxon>rosids</taxon>
        <taxon>fabids</taxon>
        <taxon>Rosales</taxon>
        <taxon>Rosaceae</taxon>
        <taxon>Rosoideae</taxon>
        <taxon>Rosoideae incertae sedis</taxon>
        <taxon>Rosa</taxon>
    </lineage>
</organism>
<keyword evidence="1" id="KW-0812">Transmembrane</keyword>
<keyword evidence="1" id="KW-0472">Membrane</keyword>
<sequence length="242" mass="27313">MVQLSGAEIHVAAGIWVWLWCSLPCSFDQKGLGQAEKQPSSGSSWESPQGWWGRRRRIESSGRNWVWFSPARDGGTGEVRAGLGAQRILGFFLFGSFKMGLCLALYSVWIRIWDPGDFFGTLFPAILWNWNCGNLGRRLLSTRRIILCRVGKVGHTIGGYLDRRLLSIRRIYMRGSMVGHTIGTVLHSPNSVLGVIKCLIASLRTFVKFYFRCFIASSISLIILYFDVVSTSLSCNFSYVYY</sequence>
<comment type="caution">
    <text evidence="3">The sequence shown here is derived from an EMBL/GenBank/DDBJ whole genome shotgun (WGS) entry which is preliminary data.</text>
</comment>
<feature type="signal peptide" evidence="2">
    <location>
        <begin position="1"/>
        <end position="33"/>
    </location>
</feature>